<dbReference type="AlphaFoldDB" id="A0A0M2ZE52"/>
<reference evidence="15 16" key="1">
    <citation type="submission" date="2017-02" db="EMBL/GenBank/DDBJ databases">
        <title>The new phylogeny of genus Mycobacterium.</title>
        <authorList>
            <person name="Tortoli E."/>
            <person name="Trovato A."/>
            <person name="Cirillo D.M."/>
        </authorList>
    </citation>
    <scope>NUCLEOTIDE SEQUENCE [LARGE SCALE GENOMIC DNA]</scope>
    <source>
        <strain evidence="15 16">FI-09383</strain>
    </source>
</reference>
<evidence type="ECO:0000259" key="14">
    <source>
        <dbReference type="SMART" id="SM01016"/>
    </source>
</evidence>
<sequence>MTPADLAELLKTTTAAVLAERGLDASALPATVTVERPRNPEHGDYATNLALQLGKKVGVNPRELAGWLATALAGHDGIAAADVAGPGFVNLRLETSAQNTIVSKVLAAGARYGYSDRLKGQRINLEFVSANPTGPIHIGGTRWAAVGDALGRLLSTQGADVTREYYFNDHGAQIDRFTNSLIAAAKGEPTPEDGYAGDYIKEIAAQVLTKEPDALRLPDDQMRETFRAIGVDLMFSHIKQSLHNFGTDFDVYTHEDSMHTSGRVEQAIARLREAGSIYEKDGAVWLRTTDHGDDKDRVVIKSDGAPAYIAADIAYYLDKRERGFDLCIYMLGADHHGYIARLKAVAAALGEDPATVEVLIGQMVNLVRDGQPVRMSKRAGTVITLDDLVEAIGVDAARYSLIRSSVDSPIDIDLELWSSASNENPVYYVQYAHARLSALARNAAELGVSADTSHLELLTHDKEGTLIRNIGEFPRVLKTAAALREPHRVSRYLEDLAGDYHRFYDSCRVLPQGDEAPNELHGARLALCQATRQVIANGLGILGVTAPERM</sequence>
<dbReference type="CDD" id="cd00671">
    <property type="entry name" value="ArgRS_core"/>
    <property type="match status" value="1"/>
</dbReference>
<dbReference type="EMBL" id="MVHP01000011">
    <property type="protein sequence ID" value="ORA66035.1"/>
    <property type="molecule type" value="Genomic_DNA"/>
</dbReference>
<dbReference type="InterPro" id="IPR014729">
    <property type="entry name" value="Rossmann-like_a/b/a_fold"/>
</dbReference>
<keyword evidence="6 11" id="KW-0547">Nucleotide-binding</keyword>
<dbReference type="GO" id="GO:0005737">
    <property type="term" value="C:cytoplasm"/>
    <property type="evidence" value="ECO:0007669"/>
    <property type="project" value="UniProtKB-SubCell"/>
</dbReference>
<proteinExistence type="inferred from homology"/>
<dbReference type="PANTHER" id="PTHR11956:SF5">
    <property type="entry name" value="ARGININE--TRNA LIGASE, CYTOPLASMIC"/>
    <property type="match status" value="1"/>
</dbReference>
<dbReference type="SMART" id="SM00836">
    <property type="entry name" value="DALR_1"/>
    <property type="match status" value="1"/>
</dbReference>
<dbReference type="SMART" id="SM01016">
    <property type="entry name" value="Arg_tRNA_synt_N"/>
    <property type="match status" value="1"/>
</dbReference>
<dbReference type="EC" id="6.1.1.19" evidence="11"/>
<keyword evidence="5 11" id="KW-0436">Ligase</keyword>
<evidence type="ECO:0000256" key="10">
    <source>
        <dbReference type="ARBA" id="ARBA00049339"/>
    </source>
</evidence>
<dbReference type="NCBIfam" id="TIGR00456">
    <property type="entry name" value="argS"/>
    <property type="match status" value="1"/>
</dbReference>
<dbReference type="STRING" id="81858.BST23_11965"/>
<keyword evidence="7 11" id="KW-0067">ATP-binding</keyword>
<dbReference type="InterPro" id="IPR009080">
    <property type="entry name" value="tRNAsynth_Ia_anticodon-bd"/>
</dbReference>
<gene>
    <name evidence="11" type="primary">argS</name>
    <name evidence="15" type="ORF">BST23_11965</name>
</gene>
<evidence type="ECO:0000256" key="1">
    <source>
        <dbReference type="ARBA" id="ARBA00004496"/>
    </source>
</evidence>
<dbReference type="InterPro" id="IPR001412">
    <property type="entry name" value="aa-tRNA-synth_I_CS"/>
</dbReference>
<feature type="short sequence motif" description="'HIGH' region" evidence="11">
    <location>
        <begin position="130"/>
        <end position="140"/>
    </location>
</feature>
<comment type="caution">
    <text evidence="15">The sequence shown here is derived from an EMBL/GenBank/DDBJ whole genome shotgun (WGS) entry which is preliminary data.</text>
</comment>
<comment type="catalytic activity">
    <reaction evidence="10 11">
        <text>tRNA(Arg) + L-arginine + ATP = L-arginyl-tRNA(Arg) + AMP + diphosphate</text>
        <dbReference type="Rhea" id="RHEA:20301"/>
        <dbReference type="Rhea" id="RHEA-COMP:9658"/>
        <dbReference type="Rhea" id="RHEA-COMP:9673"/>
        <dbReference type="ChEBI" id="CHEBI:30616"/>
        <dbReference type="ChEBI" id="CHEBI:32682"/>
        <dbReference type="ChEBI" id="CHEBI:33019"/>
        <dbReference type="ChEBI" id="CHEBI:78442"/>
        <dbReference type="ChEBI" id="CHEBI:78513"/>
        <dbReference type="ChEBI" id="CHEBI:456215"/>
        <dbReference type="EC" id="6.1.1.19"/>
    </reaction>
</comment>
<evidence type="ECO:0000256" key="9">
    <source>
        <dbReference type="ARBA" id="ARBA00023146"/>
    </source>
</evidence>
<evidence type="ECO:0000256" key="11">
    <source>
        <dbReference type="HAMAP-Rule" id="MF_00123"/>
    </source>
</evidence>
<dbReference type="InterPro" id="IPR008909">
    <property type="entry name" value="DALR_anticod-bd"/>
</dbReference>
<protein>
    <recommendedName>
        <fullName evidence="11">Arginine--tRNA ligase</fullName>
        <ecNumber evidence="11">6.1.1.19</ecNumber>
    </recommendedName>
    <alternativeName>
        <fullName evidence="11">Arginyl-tRNA synthetase</fullName>
        <shortName evidence="11">ArgRS</shortName>
    </alternativeName>
</protein>
<accession>A0A0M2ZE52</accession>
<evidence type="ECO:0000256" key="3">
    <source>
        <dbReference type="ARBA" id="ARBA00011245"/>
    </source>
</evidence>
<evidence type="ECO:0000259" key="13">
    <source>
        <dbReference type="SMART" id="SM00836"/>
    </source>
</evidence>
<comment type="subunit">
    <text evidence="3 11">Monomer.</text>
</comment>
<dbReference type="GO" id="GO:0005524">
    <property type="term" value="F:ATP binding"/>
    <property type="evidence" value="ECO:0007669"/>
    <property type="project" value="UniProtKB-UniRule"/>
</dbReference>
<comment type="subcellular location">
    <subcellularLocation>
        <location evidence="1 11">Cytoplasm</location>
    </subcellularLocation>
</comment>
<evidence type="ECO:0000256" key="12">
    <source>
        <dbReference type="RuleBase" id="RU363038"/>
    </source>
</evidence>
<dbReference type="PROSITE" id="PS00178">
    <property type="entry name" value="AA_TRNA_LIGASE_I"/>
    <property type="match status" value="1"/>
</dbReference>
<dbReference type="Pfam" id="PF05746">
    <property type="entry name" value="DALR_1"/>
    <property type="match status" value="1"/>
</dbReference>
<dbReference type="Gene3D" id="3.40.50.620">
    <property type="entry name" value="HUPs"/>
    <property type="match status" value="1"/>
</dbReference>
<dbReference type="Proteomes" id="UP000192772">
    <property type="component" value="Unassembled WGS sequence"/>
</dbReference>
<evidence type="ECO:0000256" key="2">
    <source>
        <dbReference type="ARBA" id="ARBA00005594"/>
    </source>
</evidence>
<evidence type="ECO:0000313" key="15">
    <source>
        <dbReference type="EMBL" id="ORA66035.1"/>
    </source>
</evidence>
<keyword evidence="9 11" id="KW-0030">Aminoacyl-tRNA synthetase</keyword>
<dbReference type="GO" id="GO:0006420">
    <property type="term" value="P:arginyl-tRNA aminoacylation"/>
    <property type="evidence" value="ECO:0007669"/>
    <property type="project" value="UniProtKB-UniRule"/>
</dbReference>
<keyword evidence="8 11" id="KW-0648">Protein biosynthesis</keyword>
<dbReference type="PANTHER" id="PTHR11956">
    <property type="entry name" value="ARGINYL-TRNA SYNTHETASE"/>
    <property type="match status" value="1"/>
</dbReference>
<dbReference type="InterPro" id="IPR001278">
    <property type="entry name" value="Arg-tRNA-ligase"/>
</dbReference>
<name>A0A0M2ZE52_9MYCO</name>
<dbReference type="SUPFAM" id="SSF47323">
    <property type="entry name" value="Anticodon-binding domain of a subclass of class I aminoacyl-tRNA synthetases"/>
    <property type="match status" value="1"/>
</dbReference>
<dbReference type="Gene3D" id="3.30.1360.70">
    <property type="entry name" value="Arginyl tRNA synthetase N-terminal domain"/>
    <property type="match status" value="1"/>
</dbReference>
<evidence type="ECO:0000256" key="5">
    <source>
        <dbReference type="ARBA" id="ARBA00022598"/>
    </source>
</evidence>
<dbReference type="Pfam" id="PF00750">
    <property type="entry name" value="tRNA-synt_1d"/>
    <property type="match status" value="2"/>
</dbReference>
<dbReference type="OrthoDB" id="9803211at2"/>
<dbReference type="Pfam" id="PF03485">
    <property type="entry name" value="Arg_tRNA_synt_N"/>
    <property type="match status" value="1"/>
</dbReference>
<dbReference type="FunFam" id="1.10.730.10:FF:000008">
    <property type="entry name" value="Arginine--tRNA ligase"/>
    <property type="match status" value="1"/>
</dbReference>
<dbReference type="RefSeq" id="WP_046752809.1">
    <property type="nucleotide sequence ID" value="NZ_LBNO01000049.1"/>
</dbReference>
<dbReference type="InterPro" id="IPR035684">
    <property type="entry name" value="ArgRS_core"/>
</dbReference>
<dbReference type="CDD" id="cd07956">
    <property type="entry name" value="Anticodon_Ia_Arg"/>
    <property type="match status" value="1"/>
</dbReference>
<organism evidence="15 16">
    <name type="scientific">Mycolicibacterium elephantis</name>
    <dbReference type="NCBI Taxonomy" id="81858"/>
    <lineage>
        <taxon>Bacteria</taxon>
        <taxon>Bacillati</taxon>
        <taxon>Actinomycetota</taxon>
        <taxon>Actinomycetes</taxon>
        <taxon>Mycobacteriales</taxon>
        <taxon>Mycobacteriaceae</taxon>
        <taxon>Mycolicibacterium</taxon>
    </lineage>
</organism>
<dbReference type="PRINTS" id="PR01038">
    <property type="entry name" value="TRNASYNTHARG"/>
</dbReference>
<comment type="similarity">
    <text evidence="2 11 12">Belongs to the class-I aminoacyl-tRNA synthetase family.</text>
</comment>
<dbReference type="SUPFAM" id="SSF52374">
    <property type="entry name" value="Nucleotidylyl transferase"/>
    <property type="match status" value="1"/>
</dbReference>
<evidence type="ECO:0000313" key="16">
    <source>
        <dbReference type="Proteomes" id="UP000192772"/>
    </source>
</evidence>
<feature type="domain" description="Arginyl tRNA synthetase N-terminal" evidence="14">
    <location>
        <begin position="4"/>
        <end position="93"/>
    </location>
</feature>
<evidence type="ECO:0000256" key="6">
    <source>
        <dbReference type="ARBA" id="ARBA00022741"/>
    </source>
</evidence>
<dbReference type="HAMAP" id="MF_00123">
    <property type="entry name" value="Arg_tRNA_synth"/>
    <property type="match status" value="1"/>
</dbReference>
<dbReference type="Gene3D" id="1.10.730.10">
    <property type="entry name" value="Isoleucyl-tRNA Synthetase, Domain 1"/>
    <property type="match status" value="1"/>
</dbReference>
<evidence type="ECO:0000256" key="8">
    <source>
        <dbReference type="ARBA" id="ARBA00022917"/>
    </source>
</evidence>
<dbReference type="SUPFAM" id="SSF55190">
    <property type="entry name" value="Arginyl-tRNA synthetase (ArgRS), N-terminal 'additional' domain"/>
    <property type="match status" value="1"/>
</dbReference>
<keyword evidence="4 11" id="KW-0963">Cytoplasm</keyword>
<feature type="domain" description="DALR anticodon binding" evidence="13">
    <location>
        <begin position="429"/>
        <end position="550"/>
    </location>
</feature>
<evidence type="ECO:0000256" key="7">
    <source>
        <dbReference type="ARBA" id="ARBA00022840"/>
    </source>
</evidence>
<evidence type="ECO:0000256" key="4">
    <source>
        <dbReference type="ARBA" id="ARBA00022490"/>
    </source>
</evidence>
<dbReference type="InterPro" id="IPR005148">
    <property type="entry name" value="Arg-tRNA-synth_N"/>
</dbReference>
<dbReference type="FunFam" id="3.40.50.620:FF:000062">
    <property type="entry name" value="Arginine--tRNA ligase"/>
    <property type="match status" value="1"/>
</dbReference>
<dbReference type="GO" id="GO:0004814">
    <property type="term" value="F:arginine-tRNA ligase activity"/>
    <property type="evidence" value="ECO:0007669"/>
    <property type="project" value="UniProtKB-UniRule"/>
</dbReference>
<dbReference type="InterPro" id="IPR036695">
    <property type="entry name" value="Arg-tRNA-synth_N_sf"/>
</dbReference>